<feature type="binding site" evidence="8">
    <location>
        <position position="468"/>
    </location>
    <ligand>
        <name>substrate</name>
    </ligand>
</feature>
<dbReference type="GO" id="GO:0004451">
    <property type="term" value="F:isocitrate lyase activity"/>
    <property type="evidence" value="ECO:0007669"/>
    <property type="project" value="InterPro"/>
</dbReference>
<dbReference type="Gene3D" id="3.20.20.60">
    <property type="entry name" value="Phosphoenolpyruvate-binding domains"/>
    <property type="match status" value="1"/>
</dbReference>
<dbReference type="InterPro" id="IPR015813">
    <property type="entry name" value="Pyrv/PenolPyrv_kinase-like_dom"/>
</dbReference>
<evidence type="ECO:0000256" key="5">
    <source>
        <dbReference type="ARBA" id="ARBA00023239"/>
    </source>
</evidence>
<reference evidence="10 11" key="1">
    <citation type="submission" date="2011-02" db="EMBL/GenBank/DDBJ databases">
        <title>The Genome Sequence of Sphaeroforma arctica JP610.</title>
        <authorList>
            <consortium name="The Broad Institute Genome Sequencing Platform"/>
            <person name="Russ C."/>
            <person name="Cuomo C."/>
            <person name="Young S.K."/>
            <person name="Zeng Q."/>
            <person name="Gargeya S."/>
            <person name="Alvarado L."/>
            <person name="Berlin A."/>
            <person name="Chapman S.B."/>
            <person name="Chen Z."/>
            <person name="Freedman E."/>
            <person name="Gellesch M."/>
            <person name="Goldberg J."/>
            <person name="Griggs A."/>
            <person name="Gujja S."/>
            <person name="Heilman E."/>
            <person name="Heiman D."/>
            <person name="Howarth C."/>
            <person name="Mehta T."/>
            <person name="Neiman D."/>
            <person name="Pearson M."/>
            <person name="Roberts A."/>
            <person name="Saif S."/>
            <person name="Shea T."/>
            <person name="Shenoy N."/>
            <person name="Sisk P."/>
            <person name="Stolte C."/>
            <person name="Sykes S."/>
            <person name="White J."/>
            <person name="Yandava C."/>
            <person name="Burger G."/>
            <person name="Gray M.W."/>
            <person name="Holland P.W.H."/>
            <person name="King N."/>
            <person name="Lang F.B.F."/>
            <person name="Roger A.J."/>
            <person name="Ruiz-Trillo I."/>
            <person name="Haas B."/>
            <person name="Nusbaum C."/>
            <person name="Birren B."/>
        </authorList>
    </citation>
    <scope>NUCLEOTIDE SEQUENCE [LARGE SCALE GENOMIC DNA]</scope>
    <source>
        <strain evidence="10 11">JP610</strain>
    </source>
</reference>
<dbReference type="GO" id="GO:0006099">
    <property type="term" value="P:tricarboxylic acid cycle"/>
    <property type="evidence" value="ECO:0007669"/>
    <property type="project" value="UniProtKB-KW"/>
</dbReference>
<dbReference type="STRING" id="667725.A0A0L0GDJ4"/>
<feature type="active site" description="Proton acceptor" evidence="7">
    <location>
        <position position="219"/>
    </location>
</feature>
<dbReference type="EMBL" id="KQ241628">
    <property type="protein sequence ID" value="KNC86966.1"/>
    <property type="molecule type" value="Genomic_DNA"/>
</dbReference>
<comment type="cofactor">
    <cofactor evidence="9">
        <name>Mg(2+)</name>
        <dbReference type="ChEBI" id="CHEBI:18420"/>
    </cofactor>
    <text evidence="9">Can also use Mn(2+) ion.</text>
</comment>
<dbReference type="PIRSF" id="PIRSF001362">
    <property type="entry name" value="Isocit_lyase"/>
    <property type="match status" value="1"/>
</dbReference>
<dbReference type="RefSeq" id="XP_014160868.1">
    <property type="nucleotide sequence ID" value="XM_014305393.1"/>
</dbReference>
<dbReference type="PANTHER" id="PTHR21631:SF3">
    <property type="entry name" value="BIFUNCTIONAL GLYOXYLATE CYCLE PROTEIN"/>
    <property type="match status" value="1"/>
</dbReference>
<name>A0A0L0GDJ4_9EUKA</name>
<evidence type="ECO:0000313" key="10">
    <source>
        <dbReference type="EMBL" id="KNC86966.1"/>
    </source>
</evidence>
<evidence type="ECO:0000256" key="9">
    <source>
        <dbReference type="PIRSR" id="PIRSR001362-3"/>
    </source>
</evidence>
<comment type="pathway">
    <text evidence="1">Carbohydrate metabolism; glyoxylate cycle; (S)-malate from isocitrate: step 1/2.</text>
</comment>
<dbReference type="GeneID" id="25901420"/>
<keyword evidence="3" id="KW-0329">Glyoxylate bypass</keyword>
<keyword evidence="9" id="KW-0460">Magnesium</keyword>
<evidence type="ECO:0000256" key="4">
    <source>
        <dbReference type="ARBA" id="ARBA00022532"/>
    </source>
</evidence>
<dbReference type="Gene3D" id="1.10.10.850">
    <property type="match status" value="1"/>
</dbReference>
<dbReference type="InterPro" id="IPR040442">
    <property type="entry name" value="Pyrv_kinase-like_dom_sf"/>
</dbReference>
<dbReference type="Proteomes" id="UP000054560">
    <property type="component" value="Unassembled WGS sequence"/>
</dbReference>
<dbReference type="InterPro" id="IPR018523">
    <property type="entry name" value="Isocitrate_lyase_ph_CS"/>
</dbReference>
<dbReference type="AlphaFoldDB" id="A0A0L0GDJ4"/>
<protein>
    <recommendedName>
        <fullName evidence="2 6">Isocitrate lyase</fullName>
    </recommendedName>
</protein>
<dbReference type="GO" id="GO:0006097">
    <property type="term" value="P:glyoxylate cycle"/>
    <property type="evidence" value="ECO:0007669"/>
    <property type="project" value="UniProtKB-KW"/>
</dbReference>
<keyword evidence="9" id="KW-0479">Metal-binding</keyword>
<feature type="binding site" evidence="8">
    <location>
        <begin position="433"/>
        <end position="437"/>
    </location>
    <ligand>
        <name>substrate</name>
    </ligand>
</feature>
<dbReference type="eggNOG" id="KOG1260">
    <property type="taxonomic scope" value="Eukaryota"/>
</dbReference>
<dbReference type="InterPro" id="IPR039556">
    <property type="entry name" value="ICL/PEPM"/>
</dbReference>
<evidence type="ECO:0000256" key="8">
    <source>
        <dbReference type="PIRSR" id="PIRSR001362-2"/>
    </source>
</evidence>
<dbReference type="CDD" id="cd00377">
    <property type="entry name" value="ICL_PEPM"/>
    <property type="match status" value="1"/>
</dbReference>
<evidence type="ECO:0000256" key="3">
    <source>
        <dbReference type="ARBA" id="ARBA00022435"/>
    </source>
</evidence>
<feature type="binding site" evidence="8">
    <location>
        <position position="256"/>
    </location>
    <ligand>
        <name>substrate</name>
    </ligand>
</feature>
<dbReference type="NCBIfam" id="TIGR01346">
    <property type="entry name" value="isocit_lyase"/>
    <property type="match status" value="1"/>
</dbReference>
<organism evidence="10 11">
    <name type="scientific">Sphaeroforma arctica JP610</name>
    <dbReference type="NCBI Taxonomy" id="667725"/>
    <lineage>
        <taxon>Eukaryota</taxon>
        <taxon>Ichthyosporea</taxon>
        <taxon>Ichthyophonida</taxon>
        <taxon>Sphaeroforma</taxon>
    </lineage>
</organism>
<dbReference type="SUPFAM" id="SSF51621">
    <property type="entry name" value="Phosphoenolpyruvate/pyruvate domain"/>
    <property type="match status" value="1"/>
</dbReference>
<dbReference type="OrthoDB" id="4078635at2759"/>
<dbReference type="Pfam" id="PF00463">
    <property type="entry name" value="ICL"/>
    <property type="match status" value="1"/>
</dbReference>
<accession>A0A0L0GDJ4</accession>
<comment type="similarity">
    <text evidence="6">Belongs to the isocitrate lyase/PEP mutase superfamily. Isocitrate lyase family.</text>
</comment>
<sequence>MTTEKMVQQTPNTEAFVDAELAAFQKEVAEVDSWMKQERFSSIKRPYSAEHVVNLRGTVTGEYLADKQAKKMWGILQDNRSKGETSWTFGALDPVQVVQMAKYLDTVYVSGWQCSSTASSSNEPGPDLADYPMDTVPKKVDHLFKAQLFHDRKQRAARAKMTKEERIATPYVDYLRPIIADADTGHGGFTAVMKLAKMFVEYGAAGIHLEDQAAGTKKCGHMGGKVLVPIQEHQNRLIAARLQFDIMGVQCIVVGRTDSEAATLLTSNIDKRDHCFILGATNSAVGTLNEEVNGMKLSGKSAAEISAFTDQWNKDAGIKTYGQAVHDHLVAKGQAEDAGAWLKESKGLSIKDARSRATNLLGEDIFFDWDAPRTAEGFYRVDGGTEYATYRSQYFGEYADICWMESARPDYKQAKYWAEGVLSVHPKKCLTYNLSPSFNWDAAGMSDAEIGSLIKELGKLGICWQFITLAGFHLNALAADNFAKAYSEQGMIGYVQGIQRQERENKVETLTHQQWSGAMLVDQQLQTVMGGVSTTTIMSAGVTENDF</sequence>
<feature type="binding site" evidence="8">
    <location>
        <begin position="220"/>
        <end position="221"/>
    </location>
    <ligand>
        <name>substrate</name>
    </ligand>
</feature>
<keyword evidence="5 6" id="KW-0456">Lyase</keyword>
<keyword evidence="11" id="KW-1185">Reference proteome</keyword>
<gene>
    <name evidence="10" type="ORF">SARC_00916</name>
</gene>
<feature type="binding site" evidence="8">
    <location>
        <begin position="110"/>
        <end position="112"/>
    </location>
    <ligand>
        <name>substrate</name>
    </ligand>
</feature>
<evidence type="ECO:0000256" key="1">
    <source>
        <dbReference type="ARBA" id="ARBA00004793"/>
    </source>
</evidence>
<evidence type="ECO:0000256" key="2">
    <source>
        <dbReference type="ARBA" id="ARBA00012909"/>
    </source>
</evidence>
<keyword evidence="4" id="KW-0816">Tricarboxylic acid cycle</keyword>
<dbReference type="GO" id="GO:0046872">
    <property type="term" value="F:metal ion binding"/>
    <property type="evidence" value="ECO:0007669"/>
    <property type="project" value="UniProtKB-KW"/>
</dbReference>
<dbReference type="PANTHER" id="PTHR21631">
    <property type="entry name" value="ISOCITRATE LYASE/MALATE SYNTHASE"/>
    <property type="match status" value="1"/>
</dbReference>
<evidence type="ECO:0000256" key="6">
    <source>
        <dbReference type="PIRNR" id="PIRNR001362"/>
    </source>
</evidence>
<dbReference type="PROSITE" id="PS00161">
    <property type="entry name" value="ISOCITRATE_LYASE"/>
    <property type="match status" value="1"/>
</dbReference>
<evidence type="ECO:0000256" key="7">
    <source>
        <dbReference type="PIRSR" id="PIRSR001362-1"/>
    </source>
</evidence>
<dbReference type="InterPro" id="IPR006254">
    <property type="entry name" value="Isocitrate_lyase"/>
</dbReference>
<feature type="binding site" evidence="9">
    <location>
        <position position="181"/>
    </location>
    <ligand>
        <name>Mg(2+)</name>
        <dbReference type="ChEBI" id="CHEBI:18420"/>
    </ligand>
</feature>
<proteinExistence type="inferred from homology"/>
<evidence type="ECO:0000313" key="11">
    <source>
        <dbReference type="Proteomes" id="UP000054560"/>
    </source>
</evidence>